<dbReference type="PANTHER" id="PTHR30055:SF220">
    <property type="entry name" value="TETR-FAMILY REGULATORY PROTEIN"/>
    <property type="match status" value="1"/>
</dbReference>
<organism evidence="6 7">
    <name type="scientific">Streptomyces griseorubiginosus</name>
    <dbReference type="NCBI Taxonomy" id="67304"/>
    <lineage>
        <taxon>Bacteria</taxon>
        <taxon>Bacillati</taxon>
        <taxon>Actinomycetota</taxon>
        <taxon>Actinomycetes</taxon>
        <taxon>Kitasatosporales</taxon>
        <taxon>Streptomycetaceae</taxon>
        <taxon>Streptomyces</taxon>
    </lineage>
</organism>
<dbReference type="PROSITE" id="PS50977">
    <property type="entry name" value="HTH_TETR_2"/>
    <property type="match status" value="1"/>
</dbReference>
<feature type="domain" description="HTH tetR-type" evidence="5">
    <location>
        <begin position="14"/>
        <end position="74"/>
    </location>
</feature>
<comment type="caution">
    <text evidence="6">The sequence shown here is derived from an EMBL/GenBank/DDBJ whole genome shotgun (WGS) entry which is preliminary data.</text>
</comment>
<name>A0A117QXM1_9ACTN</name>
<dbReference type="InterPro" id="IPR036271">
    <property type="entry name" value="Tet_transcr_reg_TetR-rel_C_sf"/>
</dbReference>
<dbReference type="SUPFAM" id="SSF46689">
    <property type="entry name" value="Homeodomain-like"/>
    <property type="match status" value="1"/>
</dbReference>
<protein>
    <recommendedName>
        <fullName evidence="5">HTH tetR-type domain-containing protein</fullName>
    </recommendedName>
</protein>
<proteinExistence type="predicted"/>
<keyword evidence="3" id="KW-0804">Transcription</keyword>
<gene>
    <name evidence="6" type="ORF">AQJ54_39655</name>
</gene>
<dbReference type="Proteomes" id="UP000054375">
    <property type="component" value="Unassembled WGS sequence"/>
</dbReference>
<sequence length="210" mass="22860">MGKDSLTGDQYHHGNLRAALLDSALVVLTEKGVAGFSMREAARRAGVSQSAPKHHFGDARGLLAALATRAYRQLCDRLESLELAGLDARERVTCIAAEYVAFAGENRALFDLMWRMTQFDFTASELAEEKHRALLILDRSLRGEDAEPPAHDTDPALVPSYAVWSLVHGYTTLALEGAIDSSNPDPLNSDLLNTMLALLDVSGPPRKSFP</sequence>
<evidence type="ECO:0000256" key="1">
    <source>
        <dbReference type="ARBA" id="ARBA00023015"/>
    </source>
</evidence>
<dbReference type="InterPro" id="IPR009057">
    <property type="entry name" value="Homeodomain-like_sf"/>
</dbReference>
<dbReference type="InterPro" id="IPR001647">
    <property type="entry name" value="HTH_TetR"/>
</dbReference>
<dbReference type="InterPro" id="IPR050109">
    <property type="entry name" value="HTH-type_TetR-like_transc_reg"/>
</dbReference>
<keyword evidence="1" id="KW-0805">Transcription regulation</keyword>
<dbReference type="SUPFAM" id="SSF48498">
    <property type="entry name" value="Tetracyclin repressor-like, C-terminal domain"/>
    <property type="match status" value="1"/>
</dbReference>
<dbReference type="AlphaFoldDB" id="A0A117QXM1"/>
<dbReference type="InterPro" id="IPR025996">
    <property type="entry name" value="MT1864/Rv1816-like_C"/>
</dbReference>
<dbReference type="GO" id="GO:0000976">
    <property type="term" value="F:transcription cis-regulatory region binding"/>
    <property type="evidence" value="ECO:0007669"/>
    <property type="project" value="TreeGrafter"/>
</dbReference>
<dbReference type="RefSeq" id="WP_062246044.1">
    <property type="nucleotide sequence ID" value="NZ_JBPJFL010000003.1"/>
</dbReference>
<dbReference type="Pfam" id="PF00440">
    <property type="entry name" value="TetR_N"/>
    <property type="match status" value="1"/>
</dbReference>
<evidence type="ECO:0000259" key="5">
    <source>
        <dbReference type="PROSITE" id="PS50977"/>
    </source>
</evidence>
<evidence type="ECO:0000313" key="6">
    <source>
        <dbReference type="EMBL" id="KUN59550.1"/>
    </source>
</evidence>
<evidence type="ECO:0000256" key="4">
    <source>
        <dbReference type="PROSITE-ProRule" id="PRU00335"/>
    </source>
</evidence>
<keyword evidence="7" id="KW-1185">Reference proteome</keyword>
<evidence type="ECO:0000256" key="2">
    <source>
        <dbReference type="ARBA" id="ARBA00023125"/>
    </source>
</evidence>
<evidence type="ECO:0000256" key="3">
    <source>
        <dbReference type="ARBA" id="ARBA00023163"/>
    </source>
</evidence>
<dbReference type="GO" id="GO:0003700">
    <property type="term" value="F:DNA-binding transcription factor activity"/>
    <property type="evidence" value="ECO:0007669"/>
    <property type="project" value="TreeGrafter"/>
</dbReference>
<dbReference type="Gene3D" id="1.10.357.10">
    <property type="entry name" value="Tetracycline Repressor, domain 2"/>
    <property type="match status" value="1"/>
</dbReference>
<accession>A0A117QXM1</accession>
<dbReference type="Pfam" id="PF13305">
    <property type="entry name" value="TetR_C_33"/>
    <property type="match status" value="1"/>
</dbReference>
<dbReference type="PANTHER" id="PTHR30055">
    <property type="entry name" value="HTH-TYPE TRANSCRIPTIONAL REGULATOR RUTR"/>
    <property type="match status" value="1"/>
</dbReference>
<dbReference type="EMBL" id="LMWV01000036">
    <property type="protein sequence ID" value="KUN59550.1"/>
    <property type="molecule type" value="Genomic_DNA"/>
</dbReference>
<keyword evidence="2 4" id="KW-0238">DNA-binding</keyword>
<feature type="DNA-binding region" description="H-T-H motif" evidence="4">
    <location>
        <begin position="37"/>
        <end position="56"/>
    </location>
</feature>
<reference evidence="6 7" key="1">
    <citation type="submission" date="2015-10" db="EMBL/GenBank/DDBJ databases">
        <title>Draft genome sequence of Streptomyces griseorubiginosus DSM 40469, type strain for the species Streptomyces griseorubiginosus.</title>
        <authorList>
            <person name="Ruckert C."/>
            <person name="Winkler A."/>
            <person name="Kalinowski J."/>
            <person name="Kampfer P."/>
            <person name="Glaeser S."/>
        </authorList>
    </citation>
    <scope>NUCLEOTIDE SEQUENCE [LARGE SCALE GENOMIC DNA]</scope>
    <source>
        <strain evidence="6 7">DSM 40469</strain>
    </source>
</reference>
<evidence type="ECO:0000313" key="7">
    <source>
        <dbReference type="Proteomes" id="UP000054375"/>
    </source>
</evidence>